<dbReference type="EMBL" id="CADIJR010000066">
    <property type="protein sequence ID" value="CAB3693203.1"/>
    <property type="molecule type" value="Genomic_DNA"/>
</dbReference>
<evidence type="ECO:0000313" key="2">
    <source>
        <dbReference type="EMBL" id="CAB3693203.1"/>
    </source>
</evidence>
<evidence type="ECO:0008006" key="4">
    <source>
        <dbReference type="Google" id="ProtNLM"/>
    </source>
</evidence>
<feature type="signal peptide" evidence="1">
    <location>
        <begin position="1"/>
        <end position="22"/>
    </location>
</feature>
<dbReference type="RefSeq" id="WP_231689926.1">
    <property type="nucleotide sequence ID" value="NZ_CADIJR010000066.1"/>
</dbReference>
<dbReference type="AlphaFoldDB" id="A0A6J5B7D9"/>
<protein>
    <recommendedName>
        <fullName evidence="4">Lipoprotein</fullName>
    </recommendedName>
</protein>
<reference evidence="2 3" key="1">
    <citation type="submission" date="2020-04" db="EMBL/GenBank/DDBJ databases">
        <authorList>
            <person name="De Canck E."/>
        </authorList>
    </citation>
    <scope>NUCLEOTIDE SEQUENCE [LARGE SCALE GENOMIC DNA]</scope>
    <source>
        <strain evidence="2 3">LMG 26845</strain>
    </source>
</reference>
<feature type="chain" id="PRO_5026953509" description="Lipoprotein" evidence="1">
    <location>
        <begin position="23"/>
        <end position="145"/>
    </location>
</feature>
<dbReference type="PROSITE" id="PS51257">
    <property type="entry name" value="PROKAR_LIPOPROTEIN"/>
    <property type="match status" value="1"/>
</dbReference>
<dbReference type="Proteomes" id="UP000507979">
    <property type="component" value="Unassembled WGS sequence"/>
</dbReference>
<accession>A0A6J5B7D9</accession>
<dbReference type="GeneID" id="92900742"/>
<evidence type="ECO:0000256" key="1">
    <source>
        <dbReference type="SAM" id="SignalP"/>
    </source>
</evidence>
<gene>
    <name evidence="2" type="ORF">LMG26845_04856</name>
</gene>
<proteinExistence type="predicted"/>
<keyword evidence="3" id="KW-1185">Reference proteome</keyword>
<organism evidence="2 3">
    <name type="scientific">Achromobacter insuavis</name>
    <dbReference type="NCBI Taxonomy" id="1287735"/>
    <lineage>
        <taxon>Bacteria</taxon>
        <taxon>Pseudomonadati</taxon>
        <taxon>Pseudomonadota</taxon>
        <taxon>Betaproteobacteria</taxon>
        <taxon>Burkholderiales</taxon>
        <taxon>Alcaligenaceae</taxon>
        <taxon>Achromobacter</taxon>
    </lineage>
</organism>
<sequence length="145" mass="16084">MLKSICRIAPTAILPLTLSACMGLSVYSPTRNKLDAQVGKNINEMLPAWPPETGAKPFVNKVDDQTTSYTYVYGYHPGHYEGRGYSTNGPMGTTYGSYSAYVPEYTDCAVIFYTDKTGTVLRYDMKTNGKISYNSCGEYISGFRF</sequence>
<keyword evidence="1" id="KW-0732">Signal</keyword>
<name>A0A6J5B7D9_9BURK</name>
<evidence type="ECO:0000313" key="3">
    <source>
        <dbReference type="Proteomes" id="UP000507979"/>
    </source>
</evidence>